<name>A0A212LHS1_9HYPH</name>
<protein>
    <submittedName>
        <fullName evidence="1">Uncharacterized protein</fullName>
    </submittedName>
</protein>
<organism evidence="1">
    <name type="scientific">uncultured Pleomorphomonas sp</name>
    <dbReference type="NCBI Taxonomy" id="442121"/>
    <lineage>
        <taxon>Bacteria</taxon>
        <taxon>Pseudomonadati</taxon>
        <taxon>Pseudomonadota</taxon>
        <taxon>Alphaproteobacteria</taxon>
        <taxon>Hyphomicrobiales</taxon>
        <taxon>Pleomorphomonadaceae</taxon>
        <taxon>Pleomorphomonas</taxon>
        <taxon>environmental samples</taxon>
    </lineage>
</organism>
<dbReference type="AlphaFoldDB" id="A0A212LHS1"/>
<dbReference type="EMBL" id="FMJD01000008">
    <property type="protein sequence ID" value="SCM77048.1"/>
    <property type="molecule type" value="Genomic_DNA"/>
</dbReference>
<proteinExistence type="predicted"/>
<evidence type="ECO:0000313" key="1">
    <source>
        <dbReference type="EMBL" id="SCM77048.1"/>
    </source>
</evidence>
<sequence>MAFRWKPCFPPRLPIGGSFSAALYRASRPGLPGRCRPRGPLAFGSDPMAARFPVRDFIQVVLFTTILLVCMF</sequence>
<reference evidence="1" key="1">
    <citation type="submission" date="2016-08" db="EMBL/GenBank/DDBJ databases">
        <authorList>
            <person name="Seilhamer J.J."/>
        </authorList>
    </citation>
    <scope>NUCLEOTIDE SEQUENCE</scope>
    <source>
        <strain evidence="1">86</strain>
    </source>
</reference>
<gene>
    <name evidence="1" type="ORF">KL86PLE_40853</name>
</gene>
<accession>A0A212LHS1</accession>